<dbReference type="AlphaFoldDB" id="A0A238UCI1"/>
<proteinExistence type="predicted"/>
<dbReference type="Pfam" id="PF04717">
    <property type="entry name" value="Phage_base_V"/>
    <property type="match status" value="1"/>
</dbReference>
<dbReference type="NCBIfam" id="TIGR01646">
    <property type="entry name" value="vgr_GE"/>
    <property type="match status" value="1"/>
</dbReference>
<dbReference type="EMBL" id="LT899436">
    <property type="protein sequence ID" value="SNR16927.1"/>
    <property type="molecule type" value="Genomic_DNA"/>
</dbReference>
<accession>A0A238UCI1</accession>
<dbReference type="InterPro" id="IPR037026">
    <property type="entry name" value="Vgr_OB-fold_dom_sf"/>
</dbReference>
<dbReference type="KEGG" id="tje:TJEJU_3276"/>
<dbReference type="OrthoDB" id="1907165at2"/>
<organism evidence="2 3">
    <name type="scientific">Tenacibaculum jejuense</name>
    <dbReference type="NCBI Taxonomy" id="584609"/>
    <lineage>
        <taxon>Bacteria</taxon>
        <taxon>Pseudomonadati</taxon>
        <taxon>Bacteroidota</taxon>
        <taxon>Flavobacteriia</taxon>
        <taxon>Flavobacteriales</taxon>
        <taxon>Flavobacteriaceae</taxon>
        <taxon>Tenacibaculum</taxon>
    </lineage>
</organism>
<reference evidence="2 3" key="1">
    <citation type="submission" date="2017-07" db="EMBL/GenBank/DDBJ databases">
        <authorList>
            <person name="Sun Z.S."/>
            <person name="Albrecht U."/>
            <person name="Echele G."/>
            <person name="Lee C.C."/>
        </authorList>
    </citation>
    <scope>NUCLEOTIDE SEQUENCE [LARGE SCALE GENOMIC DNA]</scope>
    <source>
        <strain evidence="3">type strain: KCTC 22618</strain>
    </source>
</reference>
<dbReference type="SUPFAM" id="SSF69279">
    <property type="entry name" value="Phage tail proteins"/>
    <property type="match status" value="1"/>
</dbReference>
<feature type="domain" description="Gp5/Type VI secretion system Vgr protein OB-fold" evidence="1">
    <location>
        <begin position="369"/>
        <end position="443"/>
    </location>
</feature>
<dbReference type="InterPro" id="IPR006533">
    <property type="entry name" value="T6SS_Vgr_RhsGE"/>
</dbReference>
<gene>
    <name evidence="2" type="ORF">TJEJU_3276</name>
</gene>
<keyword evidence="3" id="KW-1185">Reference proteome</keyword>
<evidence type="ECO:0000313" key="3">
    <source>
        <dbReference type="Proteomes" id="UP000215214"/>
    </source>
</evidence>
<evidence type="ECO:0000313" key="2">
    <source>
        <dbReference type="EMBL" id="SNR16927.1"/>
    </source>
</evidence>
<name>A0A238UCI1_9FLAO</name>
<dbReference type="InterPro" id="IPR006531">
    <property type="entry name" value="Gp5/Vgr_OB"/>
</dbReference>
<dbReference type="Proteomes" id="UP000215214">
    <property type="component" value="Chromosome TJEJU"/>
</dbReference>
<sequence>MPAITATITDVNSKVMNHRYQLLSIDVNKEFNKIPTAELKFIDGNIAKKEFQILDDPFFDIGKELRIAVKHEGKQDNNIFSGVIINKVVTLNSGGSILTVELSDVAIRMHASRENEVYLNTTDSTIFKRLLQKNQLKKSRIEDTQVTHVQMIQHYTTDWDFLLSRAEANAKVVQVENGSIAVFQPKILKSSKHIELGSNEIYDLDLQISGEQQYTKVEAVGWDMSKQDVTKPQISLKNNFFEHKSVINIDKDALGITEKKLMYSGHIQPDELKKWSEAQEFKNKFSLIQGWLKVPGTTTYAVGDTLEIKEVGKAFSGLSIISGIRHGVTIEGWSTYIQIGSNSCWFTDQTQVTAPIAGGLLPGVNGLQVGVIKTTKEDPNNLFRVAVYIPAFGTEQNTIWARLATLDAGSKRGTFSIPEIGDEVLVGFLNDDPRQAVVIGSLYSPVNIPPLDFKNHKSSKAIISTAGYKFLLDEFEEQITIATSANNSIVINEKEGAIAVSDTNGNRVEMNSKGVAISSTKDCTIFCDGNFSLDASGTVNIKGSSVELL</sequence>
<dbReference type="Gene3D" id="2.40.50.230">
    <property type="entry name" value="Gp5 N-terminal domain"/>
    <property type="match status" value="1"/>
</dbReference>
<dbReference type="SUPFAM" id="SSF69255">
    <property type="entry name" value="gp5 N-terminal domain-like"/>
    <property type="match status" value="1"/>
</dbReference>
<protein>
    <submittedName>
        <fullName evidence="2">Putative Rhs element Vgr protein</fullName>
    </submittedName>
</protein>
<evidence type="ECO:0000259" key="1">
    <source>
        <dbReference type="Pfam" id="PF04717"/>
    </source>
</evidence>
<dbReference type="RefSeq" id="WP_095073820.1">
    <property type="nucleotide sequence ID" value="NZ_LT899436.1"/>
</dbReference>